<evidence type="ECO:0000256" key="1">
    <source>
        <dbReference type="SAM" id="MobiDB-lite"/>
    </source>
</evidence>
<feature type="region of interest" description="Disordered" evidence="1">
    <location>
        <begin position="151"/>
        <end position="176"/>
    </location>
</feature>
<comment type="caution">
    <text evidence="2">The sequence shown here is derived from an EMBL/GenBank/DDBJ whole genome shotgun (WGS) entry which is preliminary data.</text>
</comment>
<organism evidence="2 3">
    <name type="scientific">Cloacibacterium rupense</name>
    <dbReference type="NCBI Taxonomy" id="517423"/>
    <lineage>
        <taxon>Bacteria</taxon>
        <taxon>Pseudomonadati</taxon>
        <taxon>Bacteroidota</taxon>
        <taxon>Flavobacteriia</taxon>
        <taxon>Flavobacteriales</taxon>
        <taxon>Weeksellaceae</taxon>
    </lineage>
</organism>
<dbReference type="EMBL" id="BMLV01000005">
    <property type="protein sequence ID" value="GGP05827.1"/>
    <property type="molecule type" value="Genomic_DNA"/>
</dbReference>
<protein>
    <submittedName>
        <fullName evidence="2">Uncharacterized protein</fullName>
    </submittedName>
</protein>
<dbReference type="Proteomes" id="UP000620064">
    <property type="component" value="Unassembled WGS sequence"/>
</dbReference>
<evidence type="ECO:0000313" key="3">
    <source>
        <dbReference type="Proteomes" id="UP000620064"/>
    </source>
</evidence>
<gene>
    <name evidence="2" type="ORF">GCM10010992_23460</name>
</gene>
<evidence type="ECO:0000313" key="2">
    <source>
        <dbReference type="EMBL" id="GGP05827.1"/>
    </source>
</evidence>
<proteinExistence type="predicted"/>
<accession>A0ABQ2NLH5</accession>
<sequence>MVFGQNISDYQYIYVPAKFKDFQTNQYNLNTQLKKALIDKKYTIIHEEMTDWPADLRENPCKVLTAELLNDSNMFRNRVKLQFTNCQKKVVSETKGNSLYKEYDLGFEDALNLSLKTIPTSSPNPNLFVADLKSSVKEEIPRPIDLKEVKEIKNEEPVSTPPVPTKSVESKSVESKKAESYTNGKVNLQKVQISKDQFILVSSSSSVPFATFKNTAKADVYRVTLENGTSTLGYYENGNLVIEIPTSDGDFKREVFIAK</sequence>
<reference evidence="3" key="1">
    <citation type="journal article" date="2019" name="Int. J. Syst. Evol. Microbiol.">
        <title>The Global Catalogue of Microorganisms (GCM) 10K type strain sequencing project: providing services to taxonomists for standard genome sequencing and annotation.</title>
        <authorList>
            <consortium name="The Broad Institute Genomics Platform"/>
            <consortium name="The Broad Institute Genome Sequencing Center for Infectious Disease"/>
            <person name="Wu L."/>
            <person name="Ma J."/>
        </authorList>
    </citation>
    <scope>NUCLEOTIDE SEQUENCE [LARGE SCALE GENOMIC DNA]</scope>
    <source>
        <strain evidence="3">CGMCC 1.7656</strain>
    </source>
</reference>
<keyword evidence="3" id="KW-1185">Reference proteome</keyword>
<name>A0ABQ2NLH5_9FLAO</name>